<reference evidence="1 2" key="1">
    <citation type="submission" date="2024-02" db="EMBL/GenBank/DDBJ databases">
        <title>First draft genome assembly of two strains of Seiridium cardinale.</title>
        <authorList>
            <person name="Emiliani G."/>
            <person name="Scali E."/>
        </authorList>
    </citation>
    <scope>NUCLEOTIDE SEQUENCE [LARGE SCALE GENOMIC DNA]</scope>
    <source>
        <strain evidence="1 2">BM-138-000479</strain>
    </source>
</reference>
<name>A0ABR2XD43_9PEZI</name>
<dbReference type="Proteomes" id="UP001465668">
    <property type="component" value="Unassembled WGS sequence"/>
</dbReference>
<protein>
    <submittedName>
        <fullName evidence="1">Uncharacterized protein</fullName>
    </submittedName>
</protein>
<evidence type="ECO:0000313" key="2">
    <source>
        <dbReference type="Proteomes" id="UP001465668"/>
    </source>
</evidence>
<proteinExistence type="predicted"/>
<dbReference type="EMBL" id="JARVKM010000071">
    <property type="protein sequence ID" value="KAK9771723.1"/>
    <property type="molecule type" value="Genomic_DNA"/>
</dbReference>
<gene>
    <name evidence="1" type="ORF">SCAR479_11652</name>
</gene>
<accession>A0ABR2XD43</accession>
<sequence>MASNPSSEISLRSAWRQKQGNIENFVGGLAAEKISAAYIWSQRGSGKSTTLLAHIASLFQKDEKMKDWYILYMVPTEVECQLLRKHVLSDAFDPEVGTEAPCFHPTQGPASVSITSFEAFLLQPNAVLHVRTSLLVVMDLEVTPSTCSEIAMGMVFDWASQKQHGKVFGNGLVVLAPQNSPTTIRALDLACEGPTTKIRVPDVQLKLKAATLDDDPVKEINRMMRNSADPKSERKVMVGTSTPFEYRLGDGIPHYFIESDTADQLLAALTDNLPIIVDPSVPFSTHDPRLGAIFSFGRVEVKSFMPDIGQVVTHERDMTEAEIQREQSWGLKSGFLPDDVMFFPLYNDNVKRFPGIDSLGKAYGETMFWTILEVIDRWPGMPFTHMPIREMQDLHMIKDVCRKLQLNGSIAQEGPLAGIYKLSRRGQILLELLRSDPRLEFHRAHFIAGIREHEDSWSNNMKRVAIRLAALMSAQSSHCGKDASAPAPTKAELKKFCIGVGSDERLLAGLWAELGIWQKHKAAGNATAAEGILRMDWLVINPLSMTQITQEVEDLETKFSINPTVDEVQDTELTNSELDLLHDELMWSWIDQLMVFVNPEKDPQAVPRDAASALGLSMSSQELLNVAEVASTRDFRHGFIAIYCGLRKDADGSYKANGVTVVPIKSLQCIRKRTVPWSDSVTGSLSHARADLSEEQIREILGRAPQRRAPASQSAALDVALAAAAAAAAADDDDVAPATSQLA</sequence>
<organism evidence="1 2">
    <name type="scientific">Seiridium cardinale</name>
    <dbReference type="NCBI Taxonomy" id="138064"/>
    <lineage>
        <taxon>Eukaryota</taxon>
        <taxon>Fungi</taxon>
        <taxon>Dikarya</taxon>
        <taxon>Ascomycota</taxon>
        <taxon>Pezizomycotina</taxon>
        <taxon>Sordariomycetes</taxon>
        <taxon>Xylariomycetidae</taxon>
        <taxon>Amphisphaeriales</taxon>
        <taxon>Sporocadaceae</taxon>
        <taxon>Seiridium</taxon>
    </lineage>
</organism>
<evidence type="ECO:0000313" key="1">
    <source>
        <dbReference type="EMBL" id="KAK9771723.1"/>
    </source>
</evidence>
<keyword evidence="2" id="KW-1185">Reference proteome</keyword>
<comment type="caution">
    <text evidence="1">The sequence shown here is derived from an EMBL/GenBank/DDBJ whole genome shotgun (WGS) entry which is preliminary data.</text>
</comment>